<dbReference type="SMART" id="SM00283">
    <property type="entry name" value="MA"/>
    <property type="match status" value="1"/>
</dbReference>
<dbReference type="InterPro" id="IPR004090">
    <property type="entry name" value="Chemotax_Me-accpt_rcpt"/>
</dbReference>
<dbReference type="Pfam" id="PF12729">
    <property type="entry name" value="4HB_MCP_1"/>
    <property type="match status" value="1"/>
</dbReference>
<dbReference type="CDD" id="cd06225">
    <property type="entry name" value="HAMP"/>
    <property type="match status" value="1"/>
</dbReference>
<dbReference type="Gene3D" id="1.10.287.950">
    <property type="entry name" value="Methyl-accepting chemotaxis protein"/>
    <property type="match status" value="1"/>
</dbReference>
<keyword evidence="3" id="KW-1133">Transmembrane helix</keyword>
<dbReference type="FunFam" id="1.10.287.950:FF:000001">
    <property type="entry name" value="Methyl-accepting chemotaxis sensory transducer"/>
    <property type="match status" value="1"/>
</dbReference>
<dbReference type="PANTHER" id="PTHR43531:SF11">
    <property type="entry name" value="METHYL-ACCEPTING CHEMOTAXIS PROTEIN 3"/>
    <property type="match status" value="1"/>
</dbReference>
<gene>
    <name evidence="6" type="primary">tar_8</name>
    <name evidence="6" type="ORF">GALL_346640</name>
</gene>
<dbReference type="Gene3D" id="6.10.340.10">
    <property type="match status" value="1"/>
</dbReference>
<proteinExistence type="inferred from homology"/>
<feature type="transmembrane region" description="Helical" evidence="3">
    <location>
        <begin position="187"/>
        <end position="207"/>
    </location>
</feature>
<accession>A0A1J5R1D5</accession>
<keyword evidence="3" id="KW-0472">Membrane</keyword>
<comment type="similarity">
    <text evidence="2">Belongs to the methyl-accepting chemotaxis (MCP) protein family.</text>
</comment>
<dbReference type="EMBL" id="MLJW01000694">
    <property type="protein sequence ID" value="OIQ83539.1"/>
    <property type="molecule type" value="Genomic_DNA"/>
</dbReference>
<feature type="domain" description="Methyl-accepting transducer" evidence="4">
    <location>
        <begin position="265"/>
        <end position="480"/>
    </location>
</feature>
<evidence type="ECO:0000256" key="3">
    <source>
        <dbReference type="SAM" id="Phobius"/>
    </source>
</evidence>
<evidence type="ECO:0000256" key="1">
    <source>
        <dbReference type="ARBA" id="ARBA00022500"/>
    </source>
</evidence>
<evidence type="ECO:0000259" key="4">
    <source>
        <dbReference type="PROSITE" id="PS50111"/>
    </source>
</evidence>
<dbReference type="PROSITE" id="PS50885">
    <property type="entry name" value="HAMP"/>
    <property type="match status" value="1"/>
</dbReference>
<dbReference type="GO" id="GO:0004888">
    <property type="term" value="F:transmembrane signaling receptor activity"/>
    <property type="evidence" value="ECO:0007669"/>
    <property type="project" value="InterPro"/>
</dbReference>
<dbReference type="InterPro" id="IPR004089">
    <property type="entry name" value="MCPsignal_dom"/>
</dbReference>
<reference evidence="6" key="1">
    <citation type="submission" date="2016-10" db="EMBL/GenBank/DDBJ databases">
        <title>Sequence of Gallionella enrichment culture.</title>
        <authorList>
            <person name="Poehlein A."/>
            <person name="Muehling M."/>
            <person name="Daniel R."/>
        </authorList>
    </citation>
    <scope>NUCLEOTIDE SEQUENCE</scope>
</reference>
<dbReference type="AlphaFoldDB" id="A0A1J5R1D5"/>
<dbReference type="InterPro" id="IPR051310">
    <property type="entry name" value="MCP_chemotaxis"/>
</dbReference>
<dbReference type="InterPro" id="IPR003660">
    <property type="entry name" value="HAMP_dom"/>
</dbReference>
<dbReference type="GO" id="GO:0007165">
    <property type="term" value="P:signal transduction"/>
    <property type="evidence" value="ECO:0007669"/>
    <property type="project" value="InterPro"/>
</dbReference>
<dbReference type="GO" id="GO:0006935">
    <property type="term" value="P:chemotaxis"/>
    <property type="evidence" value="ECO:0007669"/>
    <property type="project" value="UniProtKB-KW"/>
</dbReference>
<dbReference type="Pfam" id="PF00015">
    <property type="entry name" value="MCPsignal"/>
    <property type="match status" value="1"/>
</dbReference>
<sequence length="505" mass="53311">MKNLRIGTRLGLSFGLLLLLLVMVAALGGWQARQQSAAVGDLVNTQVRAERLVQGIRNNFQNTTRIFLQMLLAQQYDPKQMALVADNRKATNAALDTLRGMALDAAARTQVDRIEQTINSNRASLKQITSIMQQGNFGYAATEYQKSTTASSRALDAAIGELLHVQARITDATYAGTRTQAQRALQLNVTVSVLALVLAIAMAWWIARSIAAPLREAVGVARRVADGDLSLRVAARSRDETGQLLGALAEMVARLAAALQQVRGAADGIAAASSQISATSSSLSQATSQQASSVEQTSATVEQATKSIEQTATHARQTETIANEAANEARSVGEAVRETVGAMRTIAERIAVIDEIAYQTNMLALNAAIEAARAGEHGKGFAVVAAEVRKLAERSQVAATEIGELARNTVKQAETGGELLAHLVPQIGRTSDLMQEINAASAEQSDGMQHINDSIASLNGLTQHNAAASEQLAATASEMSGQAARLQQLVAQFRVDAAGARSAAA</sequence>
<dbReference type="PROSITE" id="PS50111">
    <property type="entry name" value="CHEMOTAXIS_TRANSDUC_2"/>
    <property type="match status" value="1"/>
</dbReference>
<protein>
    <submittedName>
        <fullName evidence="6">Methyl-accepting chemotaxis protein II</fullName>
    </submittedName>
</protein>
<dbReference type="GO" id="GO:0005886">
    <property type="term" value="C:plasma membrane"/>
    <property type="evidence" value="ECO:0007669"/>
    <property type="project" value="TreeGrafter"/>
</dbReference>
<evidence type="ECO:0000313" key="6">
    <source>
        <dbReference type="EMBL" id="OIQ83539.1"/>
    </source>
</evidence>
<evidence type="ECO:0000256" key="2">
    <source>
        <dbReference type="ARBA" id="ARBA00029447"/>
    </source>
</evidence>
<dbReference type="SUPFAM" id="SSF58104">
    <property type="entry name" value="Methyl-accepting chemotaxis protein (MCP) signaling domain"/>
    <property type="match status" value="1"/>
</dbReference>
<dbReference type="Pfam" id="PF00672">
    <property type="entry name" value="HAMP"/>
    <property type="match status" value="1"/>
</dbReference>
<feature type="domain" description="HAMP" evidence="5">
    <location>
        <begin position="208"/>
        <end position="260"/>
    </location>
</feature>
<dbReference type="InterPro" id="IPR024478">
    <property type="entry name" value="HlyB_4HB_MCP"/>
</dbReference>
<dbReference type="PRINTS" id="PR00260">
    <property type="entry name" value="CHEMTRNSDUCR"/>
</dbReference>
<comment type="caution">
    <text evidence="6">The sequence shown here is derived from an EMBL/GenBank/DDBJ whole genome shotgun (WGS) entry which is preliminary data.</text>
</comment>
<evidence type="ECO:0000259" key="5">
    <source>
        <dbReference type="PROSITE" id="PS50885"/>
    </source>
</evidence>
<keyword evidence="3" id="KW-0812">Transmembrane</keyword>
<name>A0A1J5R1D5_9ZZZZ</name>
<keyword evidence="1" id="KW-0145">Chemotaxis</keyword>
<dbReference type="SMART" id="SM00304">
    <property type="entry name" value="HAMP"/>
    <property type="match status" value="2"/>
</dbReference>
<organism evidence="6">
    <name type="scientific">mine drainage metagenome</name>
    <dbReference type="NCBI Taxonomy" id="410659"/>
    <lineage>
        <taxon>unclassified sequences</taxon>
        <taxon>metagenomes</taxon>
        <taxon>ecological metagenomes</taxon>
    </lineage>
</organism>
<dbReference type="PANTHER" id="PTHR43531">
    <property type="entry name" value="PROTEIN ICFG"/>
    <property type="match status" value="1"/>
</dbReference>